<feature type="region of interest" description="Disordered" evidence="1">
    <location>
        <begin position="1"/>
        <end position="58"/>
    </location>
</feature>
<dbReference type="EMBL" id="FMAH01000011">
    <property type="protein sequence ID" value="SCB25370.1"/>
    <property type="molecule type" value="Genomic_DNA"/>
</dbReference>
<protein>
    <submittedName>
        <fullName evidence="2">Uncharacterized protein</fullName>
    </submittedName>
</protein>
<dbReference type="STRING" id="411945.GA0061102_101152"/>
<dbReference type="Proteomes" id="UP000199435">
    <property type="component" value="Unassembled WGS sequence"/>
</dbReference>
<dbReference type="AlphaFoldDB" id="A0A1C3VC31"/>
<reference evidence="3" key="1">
    <citation type="submission" date="2016-08" db="EMBL/GenBank/DDBJ databases">
        <authorList>
            <person name="Varghese N."/>
            <person name="Submissions Spin"/>
        </authorList>
    </citation>
    <scope>NUCLEOTIDE SEQUENCE [LARGE SCALE GENOMIC DNA]</scope>
    <source>
        <strain evidence="3">HAMBI 2971</strain>
    </source>
</reference>
<name>A0A1C3VC31_9HYPH</name>
<gene>
    <name evidence="2" type="ORF">GA0061102_101152</name>
</gene>
<feature type="region of interest" description="Disordered" evidence="1">
    <location>
        <begin position="101"/>
        <end position="127"/>
    </location>
</feature>
<evidence type="ECO:0000256" key="1">
    <source>
        <dbReference type="SAM" id="MobiDB-lite"/>
    </source>
</evidence>
<accession>A0A1C3VC31</accession>
<proteinExistence type="predicted"/>
<keyword evidence="3" id="KW-1185">Reference proteome</keyword>
<sequence>MHFEPTASTGLEYHFKDRPRSNATRQPGKYAPNVGLSPLEPPQLTPRQRSGNAFTDPADSSTVRQLVSCIRFTNSPYVCQLCETDPRISLDRCCLNATADSEAHATSSGESRKAPIAPYRKHERASGRHPGQVRAWWSTPIGAHRYFRLMVERSRRSHPVPGAAGSHQAKCDRRYRVDSSGRESLAFQHSPGGSRQGAEILLDNMALPVVAQ</sequence>
<evidence type="ECO:0000313" key="2">
    <source>
        <dbReference type="EMBL" id="SCB25370.1"/>
    </source>
</evidence>
<organism evidence="2 3">
    <name type="scientific">Rhizobium miluonense</name>
    <dbReference type="NCBI Taxonomy" id="411945"/>
    <lineage>
        <taxon>Bacteria</taxon>
        <taxon>Pseudomonadati</taxon>
        <taxon>Pseudomonadota</taxon>
        <taxon>Alphaproteobacteria</taxon>
        <taxon>Hyphomicrobiales</taxon>
        <taxon>Rhizobiaceae</taxon>
        <taxon>Rhizobium/Agrobacterium group</taxon>
        <taxon>Rhizobium</taxon>
    </lineage>
</organism>
<feature type="compositionally biased region" description="Polar residues" evidence="1">
    <location>
        <begin position="45"/>
        <end position="58"/>
    </location>
</feature>
<evidence type="ECO:0000313" key="3">
    <source>
        <dbReference type="Proteomes" id="UP000199435"/>
    </source>
</evidence>